<name>A0ABP0SPA5_9DINO</name>
<sequence>MLHLRVEEDLGILDGSLVPPGNAFMVKGWNRSVCALTVCYAAYMVPESFSAIYATGVTADLNVAVSTNRGVTLGSSVRRKPNAFNLVHQLEMMIRGGLTREQVLGSLEASDGIASFAQAYALGKQECGAAVNLLQRIPSEIKDVLTLLVQKYTQPRFITHDSLSGNFFNGGFSSASGILVPWKSQLTNSTALLRVLVVRLEKDWLALAPKHRKPWNAKDVDSRQLCSNQ</sequence>
<accession>A0ABP0SPA5</accession>
<gene>
    <name evidence="1" type="ORF">SCF082_LOCUS52862</name>
</gene>
<proteinExistence type="predicted"/>
<evidence type="ECO:0000313" key="2">
    <source>
        <dbReference type="Proteomes" id="UP001642464"/>
    </source>
</evidence>
<reference evidence="1 2" key="1">
    <citation type="submission" date="2024-02" db="EMBL/GenBank/DDBJ databases">
        <authorList>
            <person name="Chen Y."/>
            <person name="Shah S."/>
            <person name="Dougan E. K."/>
            <person name="Thang M."/>
            <person name="Chan C."/>
        </authorList>
    </citation>
    <scope>NUCLEOTIDE SEQUENCE [LARGE SCALE GENOMIC DNA]</scope>
</reference>
<dbReference type="Proteomes" id="UP001642464">
    <property type="component" value="Unassembled WGS sequence"/>
</dbReference>
<keyword evidence="2" id="KW-1185">Reference proteome</keyword>
<protein>
    <submittedName>
        <fullName evidence="1">Uncharacterized protein</fullName>
    </submittedName>
</protein>
<evidence type="ECO:0000313" key="1">
    <source>
        <dbReference type="EMBL" id="CAK9114110.1"/>
    </source>
</evidence>
<organism evidence="1 2">
    <name type="scientific">Durusdinium trenchii</name>
    <dbReference type="NCBI Taxonomy" id="1381693"/>
    <lineage>
        <taxon>Eukaryota</taxon>
        <taxon>Sar</taxon>
        <taxon>Alveolata</taxon>
        <taxon>Dinophyceae</taxon>
        <taxon>Suessiales</taxon>
        <taxon>Symbiodiniaceae</taxon>
        <taxon>Durusdinium</taxon>
    </lineage>
</organism>
<dbReference type="EMBL" id="CAXAMM010044306">
    <property type="protein sequence ID" value="CAK9114110.1"/>
    <property type="molecule type" value="Genomic_DNA"/>
</dbReference>
<comment type="caution">
    <text evidence="1">The sequence shown here is derived from an EMBL/GenBank/DDBJ whole genome shotgun (WGS) entry which is preliminary data.</text>
</comment>